<dbReference type="Proteomes" id="UP000071859">
    <property type="component" value="Unassembled WGS sequence"/>
</dbReference>
<gene>
    <name evidence="3" type="ORF">AWB78_04234</name>
</gene>
<dbReference type="SUPFAM" id="SSF51445">
    <property type="entry name" value="(Trans)glycosidases"/>
    <property type="match status" value="1"/>
</dbReference>
<organism evidence="3 4">
    <name type="scientific">Caballeronia calidae</name>
    <dbReference type="NCBI Taxonomy" id="1777139"/>
    <lineage>
        <taxon>Bacteria</taxon>
        <taxon>Pseudomonadati</taxon>
        <taxon>Pseudomonadota</taxon>
        <taxon>Betaproteobacteria</taxon>
        <taxon>Burkholderiales</taxon>
        <taxon>Burkholderiaceae</taxon>
        <taxon>Caballeronia</taxon>
    </lineage>
</organism>
<dbReference type="RefSeq" id="WP_062607649.1">
    <property type="nucleotide sequence ID" value="NZ_FCOX02000022.1"/>
</dbReference>
<keyword evidence="4" id="KW-1185">Reference proteome</keyword>
<comment type="caution">
    <text evidence="3">The sequence shown here is derived from an EMBL/GenBank/DDBJ whole genome shotgun (WGS) entry which is preliminary data.</text>
</comment>
<protein>
    <recommendedName>
        <fullName evidence="2">Asl1-like glycosyl hydrolase catalytic domain-containing protein</fullName>
    </recommendedName>
</protein>
<dbReference type="InterPro" id="IPR024655">
    <property type="entry name" value="Asl1_glyco_hydro_catalytic"/>
</dbReference>
<keyword evidence="1" id="KW-0812">Transmembrane</keyword>
<feature type="transmembrane region" description="Helical" evidence="1">
    <location>
        <begin position="6"/>
        <end position="25"/>
    </location>
</feature>
<keyword evidence="1" id="KW-0472">Membrane</keyword>
<sequence>MSRRTLIIAATLMGAGMWLGILLYADHSRSKVPHGAHDAAQGTVENANATLPPPPKITCGTRTTGIFYGINGHVQQGGAYSESSFDLQLSQLRELGATIYRQDVSDAEGARTVSELARAAQSHCIGVLAVLTPAAQSHKDEAAAYADGYSLGRTAAMILKGAVSYYQVGNELEIDVIHAGASGNEPADYDNTKFKKARGSLLGMIAGVKEIDPSAKIVLSALGWIHYGFSDMLHEGSQPDGTRGHPIVNWDITAWHWYSDMGSITAAGDARTNVLEHLRVAYGKPIWITEFGVRPDYKDGDAGSYLTGNEALAGYVANAKTYGIQSVVLYELYDDLRYGGDGNYGLINDDGKTRKPLFETVRNFIAKNQMP</sequence>
<proteinExistence type="predicted"/>
<evidence type="ECO:0000256" key="1">
    <source>
        <dbReference type="SAM" id="Phobius"/>
    </source>
</evidence>
<dbReference type="OrthoDB" id="9124678at2"/>
<name>A0A158CQ30_9BURK</name>
<dbReference type="EMBL" id="FCOX02000022">
    <property type="protein sequence ID" value="SAK84463.1"/>
    <property type="molecule type" value="Genomic_DNA"/>
</dbReference>
<dbReference type="Pfam" id="PF11790">
    <property type="entry name" value="Glyco_hydro_cc"/>
    <property type="match status" value="1"/>
</dbReference>
<dbReference type="AlphaFoldDB" id="A0A158CQ30"/>
<feature type="domain" description="Asl1-like glycosyl hydrolase catalytic" evidence="2">
    <location>
        <begin position="249"/>
        <end position="300"/>
    </location>
</feature>
<reference evidence="3" key="1">
    <citation type="submission" date="2016-01" db="EMBL/GenBank/DDBJ databases">
        <authorList>
            <person name="Peeters C."/>
        </authorList>
    </citation>
    <scope>NUCLEOTIDE SEQUENCE</scope>
    <source>
        <strain evidence="3">LMG 29321</strain>
    </source>
</reference>
<evidence type="ECO:0000313" key="3">
    <source>
        <dbReference type="EMBL" id="SAK84463.1"/>
    </source>
</evidence>
<evidence type="ECO:0000313" key="4">
    <source>
        <dbReference type="Proteomes" id="UP000071859"/>
    </source>
</evidence>
<accession>A0A158CQ30</accession>
<keyword evidence="1" id="KW-1133">Transmembrane helix</keyword>
<dbReference type="InterPro" id="IPR017853">
    <property type="entry name" value="GH"/>
</dbReference>
<dbReference type="Gene3D" id="3.20.20.80">
    <property type="entry name" value="Glycosidases"/>
    <property type="match status" value="1"/>
</dbReference>
<evidence type="ECO:0000259" key="2">
    <source>
        <dbReference type="Pfam" id="PF11790"/>
    </source>
</evidence>